<dbReference type="Proteomes" id="UP000245771">
    <property type="component" value="Unassembled WGS sequence"/>
</dbReference>
<protein>
    <submittedName>
        <fullName evidence="2">Uncharacterized protein</fullName>
    </submittedName>
</protein>
<feature type="compositionally biased region" description="Basic and acidic residues" evidence="1">
    <location>
        <begin position="421"/>
        <end position="435"/>
    </location>
</feature>
<proteinExistence type="predicted"/>
<feature type="region of interest" description="Disordered" evidence="1">
    <location>
        <begin position="666"/>
        <end position="814"/>
    </location>
</feature>
<reference evidence="2 3" key="1">
    <citation type="journal article" date="2018" name="Mol. Biol. Evol.">
        <title>Broad Genomic Sampling Reveals a Smut Pathogenic Ancestry of the Fungal Clade Ustilaginomycotina.</title>
        <authorList>
            <person name="Kijpornyongpan T."/>
            <person name="Mondo S.J."/>
            <person name="Barry K."/>
            <person name="Sandor L."/>
            <person name="Lee J."/>
            <person name="Lipzen A."/>
            <person name="Pangilinan J."/>
            <person name="LaButti K."/>
            <person name="Hainaut M."/>
            <person name="Henrissat B."/>
            <person name="Grigoriev I.V."/>
            <person name="Spatafora J.W."/>
            <person name="Aime M.C."/>
        </authorList>
    </citation>
    <scope>NUCLEOTIDE SEQUENCE [LARGE SCALE GENOMIC DNA]</scope>
    <source>
        <strain evidence="2 3">MCA 3882</strain>
    </source>
</reference>
<evidence type="ECO:0000313" key="3">
    <source>
        <dbReference type="Proteomes" id="UP000245771"/>
    </source>
</evidence>
<organism evidence="2 3">
    <name type="scientific">Meira miltonrushii</name>
    <dbReference type="NCBI Taxonomy" id="1280837"/>
    <lineage>
        <taxon>Eukaryota</taxon>
        <taxon>Fungi</taxon>
        <taxon>Dikarya</taxon>
        <taxon>Basidiomycota</taxon>
        <taxon>Ustilaginomycotina</taxon>
        <taxon>Exobasidiomycetes</taxon>
        <taxon>Exobasidiales</taxon>
        <taxon>Brachybasidiaceae</taxon>
        <taxon>Meira</taxon>
    </lineage>
</organism>
<dbReference type="AlphaFoldDB" id="A0A316VEU4"/>
<feature type="compositionally biased region" description="Basic residues" evidence="1">
    <location>
        <begin position="402"/>
        <end position="411"/>
    </location>
</feature>
<sequence>MKRSCEPNDTHRQRTQSLGCPVGYQNEGRKSLILQSSYRAGQRGITGDQIRLRKSASFYTPETKISQIVVPKRSSPSWMTPKEREVPIIIVSCEDPPANPVQKIRKHRSMPQLIHGPDNSSQDSLFSQEERMRIKSTILDIPDILRNDRSSAFYENRAESVEQIPDNTNSPSQEEFQASITNEDDSTAASDLLKDLSEANLLEPNYTEDDEDQAMLIVAQKKRITSSNTVSQSTKPRIVFNDELSKWREQGRITPECTSDREKGSVETEILSSENDEKEIKSKSKSFSVDQPYMRSITEDTSDEIYERLRPLSDSVQKDWTSSDHWKRLNNKRKVELSQAMGGDSQDSRVEVLMTPEPCDVQHGKESPSFPKRFSDDPSRRTMLSSVKNPKESPFKGTPQEKRKRPPKKKIPSIDIPPVEISKKEHDTSSNDGWKRSPLTPKSSQFFTEVNPDNNLRDALAAWEVLQKQYRKGNANNQAARRRSMTESDVNVRRNLPNLEDIYHAEKKSNNNIVHLDKSLTLDSNNSDEQPQKRSSMSRGRQWLINRMRQNDLIKQRNKANAAKEAKSRIPEQTSEILASSWVRQSLMEYDTIGDHDDIVQAPIQIEPASSHAFTQEARRIYLQLQAREEQRRKKELENLGMLIAWGKISVDDQNEREGMFEENRQTRDLSGLFGHEQKSQDSSKSQRKLIRKTASDNGTLHHRIVADAPQSEPSPSKTADAKSKPPLKSQFSANPTQKVSKKNSSNALKDPPPLPKKPSSQKLKKDADSSTSYTPPVTNDILPGSQSSIGHPINSLVNESLSDKPRSIVPDDKANNEANHELELDAFLIEVDRTFRTTDTMKNFRKTTNFTSSIPPPPPPPNNENVNETSQKQQNNSKSNRRNSLSHLFKWKLIKSDDQQNAQAKGSNQPNESTASQSQRHLNASTKLHQRSKSNLIQLFARHKVENAT</sequence>
<dbReference type="InParanoid" id="A0A316VEU4"/>
<feature type="compositionally biased region" description="Polar residues" evidence="1">
    <location>
        <begin position="730"/>
        <end position="748"/>
    </location>
</feature>
<feature type="compositionally biased region" description="Polar residues" evidence="1">
    <location>
        <begin position="521"/>
        <end position="539"/>
    </location>
</feature>
<feature type="region of interest" description="Disordered" evidence="1">
    <location>
        <begin position="898"/>
        <end position="932"/>
    </location>
</feature>
<dbReference type="RefSeq" id="XP_025356348.1">
    <property type="nucleotide sequence ID" value="XM_025502444.1"/>
</dbReference>
<feature type="compositionally biased region" description="Polar residues" evidence="1">
    <location>
        <begin position="440"/>
        <end position="450"/>
    </location>
</feature>
<evidence type="ECO:0000256" key="1">
    <source>
        <dbReference type="SAM" id="MobiDB-lite"/>
    </source>
</evidence>
<gene>
    <name evidence="2" type="ORF">FA14DRAFT_51243</name>
</gene>
<accession>A0A316VEU4</accession>
<name>A0A316VEU4_9BASI</name>
<feature type="region of interest" description="Disordered" evidence="1">
    <location>
        <begin position="1"/>
        <end position="23"/>
    </location>
</feature>
<feature type="compositionally biased region" description="Basic and acidic residues" evidence="1">
    <location>
        <begin position="802"/>
        <end position="814"/>
    </location>
</feature>
<feature type="region of interest" description="Disordered" evidence="1">
    <location>
        <begin position="519"/>
        <end position="541"/>
    </location>
</feature>
<evidence type="ECO:0000313" key="2">
    <source>
        <dbReference type="EMBL" id="PWN36046.1"/>
    </source>
</evidence>
<dbReference type="GeneID" id="37024225"/>
<feature type="region of interest" description="Disordered" evidence="1">
    <location>
        <begin position="257"/>
        <end position="287"/>
    </location>
</feature>
<feature type="compositionally biased region" description="Basic and acidic residues" evidence="1">
    <location>
        <begin position="1"/>
        <end position="12"/>
    </location>
</feature>
<keyword evidence="3" id="KW-1185">Reference proteome</keyword>
<feature type="compositionally biased region" description="Polar residues" evidence="1">
    <location>
        <begin position="841"/>
        <end position="854"/>
    </location>
</feature>
<feature type="region of interest" description="Disordered" evidence="1">
    <location>
        <begin position="841"/>
        <end position="884"/>
    </location>
</feature>
<feature type="region of interest" description="Disordered" evidence="1">
    <location>
        <begin position="359"/>
        <end position="450"/>
    </location>
</feature>
<feature type="compositionally biased region" description="Polar residues" evidence="1">
    <location>
        <begin position="900"/>
        <end position="932"/>
    </location>
</feature>
<dbReference type="EMBL" id="KZ819603">
    <property type="protein sequence ID" value="PWN36046.1"/>
    <property type="molecule type" value="Genomic_DNA"/>
</dbReference>
<feature type="compositionally biased region" description="Polar residues" evidence="1">
    <location>
        <begin position="785"/>
        <end position="801"/>
    </location>
</feature>